<dbReference type="Gene3D" id="3.40.50.720">
    <property type="entry name" value="NAD(P)-binding Rossmann-like Domain"/>
    <property type="match status" value="1"/>
</dbReference>
<keyword evidence="4" id="KW-1185">Reference proteome</keyword>
<comment type="caution">
    <text evidence="3">The sequence shown here is derived from an EMBL/GenBank/DDBJ whole genome shotgun (WGS) entry which is preliminary data.</text>
</comment>
<evidence type="ECO:0000313" key="3">
    <source>
        <dbReference type="EMBL" id="MEV0366395.1"/>
    </source>
</evidence>
<dbReference type="PRINTS" id="PR00081">
    <property type="entry name" value="GDHRDH"/>
</dbReference>
<comment type="similarity">
    <text evidence="1">Belongs to the short-chain dehydrogenases/reductases (SDR) family.</text>
</comment>
<gene>
    <name evidence="3" type="ORF">AB0H72_27225</name>
</gene>
<dbReference type="PANTHER" id="PTHR43477:SF1">
    <property type="entry name" value="DIHYDROANTICAPSIN 7-DEHYDROGENASE"/>
    <property type="match status" value="1"/>
</dbReference>
<evidence type="ECO:0000256" key="2">
    <source>
        <dbReference type="ARBA" id="ARBA00023002"/>
    </source>
</evidence>
<keyword evidence="2" id="KW-0560">Oxidoreductase</keyword>
<dbReference type="SUPFAM" id="SSF51735">
    <property type="entry name" value="NAD(P)-binding Rossmann-fold domains"/>
    <property type="match status" value="1"/>
</dbReference>
<reference evidence="3 4" key="1">
    <citation type="submission" date="2024-06" db="EMBL/GenBank/DDBJ databases">
        <title>The Natural Products Discovery Center: Release of the First 8490 Sequenced Strains for Exploring Actinobacteria Biosynthetic Diversity.</title>
        <authorList>
            <person name="Kalkreuter E."/>
            <person name="Kautsar S.A."/>
            <person name="Yang D."/>
            <person name="Bader C.D."/>
            <person name="Teijaro C.N."/>
            <person name="Fluegel L."/>
            <person name="Davis C.M."/>
            <person name="Simpson J.R."/>
            <person name="Lauterbach L."/>
            <person name="Steele A.D."/>
            <person name="Gui C."/>
            <person name="Meng S."/>
            <person name="Li G."/>
            <person name="Viehrig K."/>
            <person name="Ye F."/>
            <person name="Su P."/>
            <person name="Kiefer A.F."/>
            <person name="Nichols A."/>
            <person name="Cepeda A.J."/>
            <person name="Yan W."/>
            <person name="Fan B."/>
            <person name="Jiang Y."/>
            <person name="Adhikari A."/>
            <person name="Zheng C.-J."/>
            <person name="Schuster L."/>
            <person name="Cowan T.M."/>
            <person name="Smanski M.J."/>
            <person name="Chevrette M.G."/>
            <person name="De Carvalho L.P.S."/>
            <person name="Shen B."/>
        </authorList>
    </citation>
    <scope>NUCLEOTIDE SEQUENCE [LARGE SCALE GENOMIC DNA]</scope>
    <source>
        <strain evidence="3 4">NPDC050671</strain>
    </source>
</reference>
<dbReference type="InterPro" id="IPR002347">
    <property type="entry name" value="SDR_fam"/>
</dbReference>
<organism evidence="3 4">
    <name type="scientific">Nocardia fusca</name>
    <dbReference type="NCBI Taxonomy" id="941183"/>
    <lineage>
        <taxon>Bacteria</taxon>
        <taxon>Bacillati</taxon>
        <taxon>Actinomycetota</taxon>
        <taxon>Actinomycetes</taxon>
        <taxon>Mycobacteriales</taxon>
        <taxon>Nocardiaceae</taxon>
        <taxon>Nocardia</taxon>
    </lineage>
</organism>
<dbReference type="InterPro" id="IPR036291">
    <property type="entry name" value="NAD(P)-bd_dom_sf"/>
</dbReference>
<dbReference type="Proteomes" id="UP001551658">
    <property type="component" value="Unassembled WGS sequence"/>
</dbReference>
<dbReference type="PANTHER" id="PTHR43477">
    <property type="entry name" value="DIHYDROANTICAPSIN 7-DEHYDROGENASE"/>
    <property type="match status" value="1"/>
</dbReference>
<dbReference type="RefSeq" id="WP_357984517.1">
    <property type="nucleotide sequence ID" value="NZ_JBFAIH010000019.1"/>
</dbReference>
<sequence>MDLGLRGKVFLVTGGTRGIGLATTRTLLEEGADVLVAARTAHSIERARAELAEHPRADFVQVDLRAPEGGRRAVTAAVERFGPLDGVVNNASGFSIDHGHPDRAAWLELFELKVLGYEAVIQAALEHLRDGGSIVSISGIASMRYWPLSPHVSAVNSAVEALTRHYAAALVGRRIRVNTVVPGTTATDRYEGRVERARAQGGVDAETARKLIDSTVPLGRPVDPTEIAATIVYLSSRLSASTTGATVVVDGGAVVVPDSALPSAGSR</sequence>
<evidence type="ECO:0000256" key="1">
    <source>
        <dbReference type="ARBA" id="ARBA00006484"/>
    </source>
</evidence>
<name>A0ABV3FFB6_9NOCA</name>
<dbReference type="EMBL" id="JBFAIH010000019">
    <property type="protein sequence ID" value="MEV0366395.1"/>
    <property type="molecule type" value="Genomic_DNA"/>
</dbReference>
<dbReference type="Pfam" id="PF13561">
    <property type="entry name" value="adh_short_C2"/>
    <property type="match status" value="1"/>
</dbReference>
<protein>
    <submittedName>
        <fullName evidence="3">SDR family oxidoreductase</fullName>
    </submittedName>
</protein>
<evidence type="ECO:0000313" key="4">
    <source>
        <dbReference type="Proteomes" id="UP001551658"/>
    </source>
</evidence>
<proteinExistence type="inferred from homology"/>
<dbReference type="InterPro" id="IPR051122">
    <property type="entry name" value="SDR_DHRS6-like"/>
</dbReference>
<accession>A0ABV3FFB6</accession>